<feature type="signal peptide" evidence="2">
    <location>
        <begin position="1"/>
        <end position="26"/>
    </location>
</feature>
<organism evidence="3 4">
    <name type="scientific">Bdellovibrio reynosensis</name>
    <dbReference type="NCBI Taxonomy" id="2835041"/>
    <lineage>
        <taxon>Bacteria</taxon>
        <taxon>Pseudomonadati</taxon>
        <taxon>Bdellovibrionota</taxon>
        <taxon>Bdellovibrionia</taxon>
        <taxon>Bdellovibrionales</taxon>
        <taxon>Pseudobdellovibrionaceae</taxon>
        <taxon>Bdellovibrio</taxon>
    </lineage>
</organism>
<name>A0ABY4CCS1_9BACT</name>
<feature type="region of interest" description="Disordered" evidence="1">
    <location>
        <begin position="317"/>
        <end position="377"/>
    </location>
</feature>
<keyword evidence="2" id="KW-0732">Signal</keyword>
<evidence type="ECO:0000313" key="4">
    <source>
        <dbReference type="Proteomes" id="UP000830116"/>
    </source>
</evidence>
<dbReference type="Proteomes" id="UP000830116">
    <property type="component" value="Chromosome"/>
</dbReference>
<feature type="chain" id="PRO_5046292334" evidence="2">
    <location>
        <begin position="27"/>
        <end position="377"/>
    </location>
</feature>
<keyword evidence="4" id="KW-1185">Reference proteome</keyword>
<proteinExistence type="predicted"/>
<reference evidence="3" key="1">
    <citation type="submission" date="2022-03" db="EMBL/GenBank/DDBJ databases">
        <title>Genome Identification and Characterization of new species Bdellovibrio reynosense LBG001 sp. nov. from a Mexico soil sample.</title>
        <authorList>
            <person name="Camilli A."/>
            <person name="Ajao Y."/>
            <person name="Guo X."/>
        </authorList>
    </citation>
    <scope>NUCLEOTIDE SEQUENCE</scope>
    <source>
        <strain evidence="3">LBG001</strain>
    </source>
</reference>
<gene>
    <name evidence="3" type="ORF">MNR06_09810</name>
</gene>
<accession>A0ABY4CCS1</accession>
<dbReference type="EMBL" id="CP093442">
    <property type="protein sequence ID" value="UOE99994.1"/>
    <property type="molecule type" value="Genomic_DNA"/>
</dbReference>
<evidence type="ECO:0000256" key="1">
    <source>
        <dbReference type="SAM" id="MobiDB-lite"/>
    </source>
</evidence>
<dbReference type="RefSeq" id="WP_243535532.1">
    <property type="nucleotide sequence ID" value="NZ_CP093442.1"/>
</dbReference>
<protein>
    <submittedName>
        <fullName evidence="3">Uncharacterized protein</fullName>
    </submittedName>
</protein>
<sequence length="377" mass="42233">MKIANNLQPCKLLILGLFLSSSPVLALDNYKEFKRDTWEFEASTQYFSSQANYSSGGENQTLSSGNSYQLLDFTFATRYVPKSRWSMFAWANVGNSESKNSVATRTNSSLNEGAAGVDFLLYDEKFQLIPEFVALMPFETIDPLSDAVANSEGVVQVRSRLIAQKNFNAFKGYGWLGFTYRSDGRSFLMPWGVGAQFGNGKMKWGAEIFGYQSVSEDSNATDSAVRTAYINAVNAGSFKFYSPNPSLIDTLGYATWALSEKWTLQANGGVTLTGANSAAGFHVGGFIRYTFDMTDGYVQEPERIDGDLSSEKKVQEFKENTSDEIDQSLFEARPTKRPRKKKPQISDEELQQRELQQQLDNTEFEVELKSNKKKNRP</sequence>
<evidence type="ECO:0000256" key="2">
    <source>
        <dbReference type="SAM" id="SignalP"/>
    </source>
</evidence>
<evidence type="ECO:0000313" key="3">
    <source>
        <dbReference type="EMBL" id="UOE99994.1"/>
    </source>
</evidence>